<feature type="transmembrane region" description="Helical" evidence="2">
    <location>
        <begin position="352"/>
        <end position="374"/>
    </location>
</feature>
<feature type="compositionally biased region" description="Polar residues" evidence="1">
    <location>
        <begin position="547"/>
        <end position="563"/>
    </location>
</feature>
<dbReference type="InterPro" id="IPR025315">
    <property type="entry name" value="DUF4220"/>
</dbReference>
<dbReference type="STRING" id="4540.A0A3L6Q3M5"/>
<organism evidence="4 5">
    <name type="scientific">Panicum miliaceum</name>
    <name type="common">Proso millet</name>
    <name type="synonym">Broomcorn millet</name>
    <dbReference type="NCBI Taxonomy" id="4540"/>
    <lineage>
        <taxon>Eukaryota</taxon>
        <taxon>Viridiplantae</taxon>
        <taxon>Streptophyta</taxon>
        <taxon>Embryophyta</taxon>
        <taxon>Tracheophyta</taxon>
        <taxon>Spermatophyta</taxon>
        <taxon>Magnoliopsida</taxon>
        <taxon>Liliopsida</taxon>
        <taxon>Poales</taxon>
        <taxon>Poaceae</taxon>
        <taxon>PACMAD clade</taxon>
        <taxon>Panicoideae</taxon>
        <taxon>Panicodae</taxon>
        <taxon>Paniceae</taxon>
        <taxon>Panicinae</taxon>
        <taxon>Panicum</taxon>
        <taxon>Panicum sect. Panicum</taxon>
    </lineage>
</organism>
<feature type="transmembrane region" description="Helical" evidence="2">
    <location>
        <begin position="304"/>
        <end position="331"/>
    </location>
</feature>
<accession>A0A3L6Q3M5</accession>
<sequence>MLVLRFFLDFHGPWYTNTSVNGFINIIEMVNYTLVHYTMGLMQLSAAKVNDYFQVWRAVLLVTLQYSVKAGRPYSRSKQIPLLDLMSSFWAANLIRMQTFLHLRISLWLIWAVNAARIISYFSDKAEAINQESTKLVADYMSYEHELSSPQLSADAANPNKEFTMKWYKYPVLGEDRALKNLQERLCQDKIWDVSAGDGKSGLLGSAADRTNRQNERPQTSIMGRFFTTCRADQLRDVCLSFSLYKQLRRQFCDLPIHEVRLPTQMKKMKRLVFQYILNDAERAFHVTAAELSFLQDLFYSKRAAIFATGFPATNLALSVLLIAATGYIAYPIRYIPGRMDQSDRNRITHGVFFTRIVIAFIVYKELAEIYMYVFSQWTKVLKLCNYTKRRCLRHPLVETAMRVMLYFIRRDDYWNEIIRQHNLLISSAAVRVGGRLIIILPRKALRAIRMGVCTKEAIFTVFKKLENESEGMRLDFYLSKAFGEPEELLQGQLLQDVLDLEADTHRILVWHIATSLCEIKLASEEASVLRPCRWRSMPFVKKPKEASSSQHLQSTSMTNGNINEDEQPDLWWKNYMTAASLSNYCAYLVTQALFQTMASSPGRSSRRSARRSAMSP</sequence>
<evidence type="ECO:0000256" key="2">
    <source>
        <dbReference type="SAM" id="Phobius"/>
    </source>
</evidence>
<evidence type="ECO:0000256" key="1">
    <source>
        <dbReference type="SAM" id="MobiDB-lite"/>
    </source>
</evidence>
<evidence type="ECO:0000313" key="5">
    <source>
        <dbReference type="Proteomes" id="UP000275267"/>
    </source>
</evidence>
<comment type="caution">
    <text evidence="4">The sequence shown here is derived from an EMBL/GenBank/DDBJ whole genome shotgun (WGS) entry which is preliminary data.</text>
</comment>
<dbReference type="Pfam" id="PF13968">
    <property type="entry name" value="DUF4220"/>
    <property type="match status" value="1"/>
</dbReference>
<gene>
    <name evidence="4" type="ORF">C2845_PM17G13340</name>
</gene>
<proteinExistence type="predicted"/>
<dbReference type="Proteomes" id="UP000275267">
    <property type="component" value="Unassembled WGS sequence"/>
</dbReference>
<keyword evidence="2" id="KW-0812">Transmembrane</keyword>
<evidence type="ECO:0000259" key="3">
    <source>
        <dbReference type="Pfam" id="PF13968"/>
    </source>
</evidence>
<dbReference type="OrthoDB" id="600690at2759"/>
<dbReference type="PANTHER" id="PTHR31325">
    <property type="entry name" value="OS01G0798800 PROTEIN-RELATED"/>
    <property type="match status" value="1"/>
</dbReference>
<keyword evidence="2" id="KW-1133">Transmembrane helix</keyword>
<feature type="domain" description="DUF4220" evidence="3">
    <location>
        <begin position="28"/>
        <end position="425"/>
    </location>
</feature>
<keyword evidence="2" id="KW-0472">Membrane</keyword>
<evidence type="ECO:0000313" key="4">
    <source>
        <dbReference type="EMBL" id="RLM70093.1"/>
    </source>
</evidence>
<name>A0A3L6Q3M5_PANMI</name>
<keyword evidence="5" id="KW-1185">Reference proteome</keyword>
<dbReference type="EMBL" id="PQIB02000014">
    <property type="protein sequence ID" value="RLM70093.1"/>
    <property type="molecule type" value="Genomic_DNA"/>
</dbReference>
<protein>
    <recommendedName>
        <fullName evidence="3">DUF4220 domain-containing protein</fullName>
    </recommendedName>
</protein>
<reference evidence="5" key="1">
    <citation type="journal article" date="2019" name="Nat. Commun.">
        <title>The genome of broomcorn millet.</title>
        <authorList>
            <person name="Zou C."/>
            <person name="Miki D."/>
            <person name="Li D."/>
            <person name="Tang Q."/>
            <person name="Xiao L."/>
            <person name="Rajput S."/>
            <person name="Deng P."/>
            <person name="Jia W."/>
            <person name="Huang R."/>
            <person name="Zhang M."/>
            <person name="Sun Y."/>
            <person name="Hu J."/>
            <person name="Fu X."/>
            <person name="Schnable P.S."/>
            <person name="Li F."/>
            <person name="Zhang H."/>
            <person name="Feng B."/>
            <person name="Zhu X."/>
            <person name="Liu R."/>
            <person name="Schnable J.C."/>
            <person name="Zhu J.-K."/>
            <person name="Zhang H."/>
        </authorList>
    </citation>
    <scope>NUCLEOTIDE SEQUENCE [LARGE SCALE GENOMIC DNA]</scope>
</reference>
<dbReference type="AlphaFoldDB" id="A0A3L6Q3M5"/>
<feature type="region of interest" description="Disordered" evidence="1">
    <location>
        <begin position="545"/>
        <end position="564"/>
    </location>
</feature>